<dbReference type="EMBL" id="BARS01002045">
    <property type="protein sequence ID" value="GAF80290.1"/>
    <property type="molecule type" value="Genomic_DNA"/>
</dbReference>
<accession>X0TVZ0</accession>
<evidence type="ECO:0000313" key="2">
    <source>
        <dbReference type="EMBL" id="GAF80290.1"/>
    </source>
</evidence>
<name>X0TVZ0_9ZZZZ</name>
<feature type="region of interest" description="Disordered" evidence="1">
    <location>
        <begin position="58"/>
        <end position="77"/>
    </location>
</feature>
<sequence>MEEPAEHATPEQVLEFLRSLPPAERVDFIRASIAACEHNAGAPPTPEMLARIEQFKLEHGADGPTSGDDWAIRQKEG</sequence>
<reference evidence="2" key="1">
    <citation type="journal article" date="2014" name="Front. Microbiol.">
        <title>High frequency of phylogenetically diverse reductive dehalogenase-homologous genes in deep subseafloor sedimentary metagenomes.</title>
        <authorList>
            <person name="Kawai M."/>
            <person name="Futagami T."/>
            <person name="Toyoda A."/>
            <person name="Takaki Y."/>
            <person name="Nishi S."/>
            <person name="Hori S."/>
            <person name="Arai W."/>
            <person name="Tsubouchi T."/>
            <person name="Morono Y."/>
            <person name="Uchiyama I."/>
            <person name="Ito T."/>
            <person name="Fujiyama A."/>
            <person name="Inagaki F."/>
            <person name="Takami H."/>
        </authorList>
    </citation>
    <scope>NUCLEOTIDE SEQUENCE</scope>
    <source>
        <strain evidence="2">Expedition CK06-06</strain>
    </source>
</reference>
<gene>
    <name evidence="2" type="ORF">S01H1_03810</name>
</gene>
<organism evidence="2">
    <name type="scientific">marine sediment metagenome</name>
    <dbReference type="NCBI Taxonomy" id="412755"/>
    <lineage>
        <taxon>unclassified sequences</taxon>
        <taxon>metagenomes</taxon>
        <taxon>ecological metagenomes</taxon>
    </lineage>
</organism>
<comment type="caution">
    <text evidence="2">The sequence shown here is derived from an EMBL/GenBank/DDBJ whole genome shotgun (WGS) entry which is preliminary data.</text>
</comment>
<dbReference type="AlphaFoldDB" id="X0TVZ0"/>
<proteinExistence type="predicted"/>
<evidence type="ECO:0000256" key="1">
    <source>
        <dbReference type="SAM" id="MobiDB-lite"/>
    </source>
</evidence>
<protein>
    <submittedName>
        <fullName evidence="2">Uncharacterized protein</fullName>
    </submittedName>
</protein>